<evidence type="ECO:0000256" key="1">
    <source>
        <dbReference type="ARBA" id="ARBA00022729"/>
    </source>
</evidence>
<reference evidence="3 4" key="1">
    <citation type="submission" date="2019-12" db="EMBL/GenBank/DDBJ databases">
        <authorList>
            <person name="Alioto T."/>
            <person name="Alioto T."/>
            <person name="Gomez Garrido J."/>
        </authorList>
    </citation>
    <scope>NUCLEOTIDE SEQUENCE [LARGE SCALE GENOMIC DNA]</scope>
</reference>
<sequence>MGRGPRSTVYKGILKNKIIETIVAVKNLHKMAIEDDQEFKAKGPTGTKECRLHLQQLERRGICYLHEQCNSKIIHRHIKPQNVLLDESFTGKISDFWIRKLLKPDKSKTTTRIKDTKGYVTSEWFRNMLINIKVDVYNFGVLLLELICRGNYEPNIG</sequence>
<dbReference type="InterPro" id="IPR000719">
    <property type="entry name" value="Prot_kinase_dom"/>
</dbReference>
<evidence type="ECO:0000259" key="2">
    <source>
        <dbReference type="PROSITE" id="PS50011"/>
    </source>
</evidence>
<dbReference type="Pfam" id="PF00069">
    <property type="entry name" value="Pkinase"/>
    <property type="match status" value="1"/>
</dbReference>
<evidence type="ECO:0000313" key="4">
    <source>
        <dbReference type="Proteomes" id="UP000594638"/>
    </source>
</evidence>
<dbReference type="PROSITE" id="PS50011">
    <property type="entry name" value="PROTEIN_KINASE_DOM"/>
    <property type="match status" value="1"/>
</dbReference>
<organism evidence="3 4">
    <name type="scientific">Olea europaea subsp. europaea</name>
    <dbReference type="NCBI Taxonomy" id="158383"/>
    <lineage>
        <taxon>Eukaryota</taxon>
        <taxon>Viridiplantae</taxon>
        <taxon>Streptophyta</taxon>
        <taxon>Embryophyta</taxon>
        <taxon>Tracheophyta</taxon>
        <taxon>Spermatophyta</taxon>
        <taxon>Magnoliopsida</taxon>
        <taxon>eudicotyledons</taxon>
        <taxon>Gunneridae</taxon>
        <taxon>Pentapetalae</taxon>
        <taxon>asterids</taxon>
        <taxon>lamiids</taxon>
        <taxon>Lamiales</taxon>
        <taxon>Oleaceae</taxon>
        <taxon>Oleeae</taxon>
        <taxon>Olea</taxon>
    </lineage>
</organism>
<proteinExistence type="predicted"/>
<dbReference type="GO" id="GO:0005524">
    <property type="term" value="F:ATP binding"/>
    <property type="evidence" value="ECO:0007669"/>
    <property type="project" value="InterPro"/>
</dbReference>
<dbReference type="PANTHER" id="PTHR47976:SF108">
    <property type="entry name" value="G-TYPE LECTIN S-RECEPTOR-LIKE SERINE_THREONINE-PROTEIN KINASE LECRK1"/>
    <property type="match status" value="1"/>
</dbReference>
<dbReference type="EMBL" id="CACTIH010005448">
    <property type="protein sequence ID" value="CAA2993331.1"/>
    <property type="molecule type" value="Genomic_DNA"/>
</dbReference>
<dbReference type="AlphaFoldDB" id="A0A8S0SMW4"/>
<accession>A0A8S0SMW4</accession>
<dbReference type="Proteomes" id="UP000594638">
    <property type="component" value="Unassembled WGS sequence"/>
</dbReference>
<dbReference type="InterPro" id="IPR011009">
    <property type="entry name" value="Kinase-like_dom_sf"/>
</dbReference>
<dbReference type="Gene3D" id="1.10.510.10">
    <property type="entry name" value="Transferase(Phosphotransferase) domain 1"/>
    <property type="match status" value="1"/>
</dbReference>
<comment type="caution">
    <text evidence="3">The sequence shown here is derived from an EMBL/GenBank/DDBJ whole genome shotgun (WGS) entry which is preliminary data.</text>
</comment>
<dbReference type="PANTHER" id="PTHR47976">
    <property type="entry name" value="G-TYPE LECTIN S-RECEPTOR-LIKE SERINE/THREONINE-PROTEIN KINASE SD2-5"/>
    <property type="match status" value="1"/>
</dbReference>
<dbReference type="GO" id="GO:0004672">
    <property type="term" value="F:protein kinase activity"/>
    <property type="evidence" value="ECO:0007669"/>
    <property type="project" value="InterPro"/>
</dbReference>
<keyword evidence="4" id="KW-1185">Reference proteome</keyword>
<name>A0A8S0SMW4_OLEEU</name>
<dbReference type="SUPFAM" id="SSF56112">
    <property type="entry name" value="Protein kinase-like (PK-like)"/>
    <property type="match status" value="1"/>
</dbReference>
<evidence type="ECO:0000313" key="3">
    <source>
        <dbReference type="EMBL" id="CAA2993331.1"/>
    </source>
</evidence>
<dbReference type="InterPro" id="IPR051343">
    <property type="entry name" value="G-type_lectin_kinases/EP1-like"/>
</dbReference>
<feature type="domain" description="Protein kinase" evidence="2">
    <location>
        <begin position="1"/>
        <end position="157"/>
    </location>
</feature>
<keyword evidence="1" id="KW-0732">Signal</keyword>
<gene>
    <name evidence="3" type="ORF">OLEA9_A013427</name>
</gene>
<dbReference type="OrthoDB" id="5857966at2759"/>
<protein>
    <submittedName>
        <fullName evidence="3">G-type lectin S-receptor-like serine threonine-kinase LECRK2</fullName>
    </submittedName>
</protein>
<dbReference type="Gramene" id="OE9A013427T1">
    <property type="protein sequence ID" value="OE9A013427C1"/>
    <property type="gene ID" value="OE9A013427"/>
</dbReference>